<reference evidence="2" key="1">
    <citation type="journal article" date="2019" name="Int. J. Syst. Evol. Microbiol.">
        <title>The Global Catalogue of Microorganisms (GCM) 10K type strain sequencing project: providing services to taxonomists for standard genome sequencing and annotation.</title>
        <authorList>
            <consortium name="The Broad Institute Genomics Platform"/>
            <consortium name="The Broad Institute Genome Sequencing Center for Infectious Disease"/>
            <person name="Wu L."/>
            <person name="Ma J."/>
        </authorList>
    </citation>
    <scope>NUCLEOTIDE SEQUENCE [LARGE SCALE GENOMIC DNA]</scope>
    <source>
        <strain evidence="2">JCM 18063</strain>
    </source>
</reference>
<sequence length="71" mass="7817">MARFCVNRNAQAGSGDHEVHDVSSERSCLPDRANRIDLGYHSSCRQAVTAAKNHFNDVNGCRWCAPACHTT</sequence>
<organism evidence="1 2">
    <name type="scientific">Isoptericola chiayiensis</name>
    <dbReference type="NCBI Taxonomy" id="579446"/>
    <lineage>
        <taxon>Bacteria</taxon>
        <taxon>Bacillati</taxon>
        <taxon>Actinomycetota</taxon>
        <taxon>Actinomycetes</taxon>
        <taxon>Micrococcales</taxon>
        <taxon>Promicromonosporaceae</taxon>
        <taxon>Isoptericola</taxon>
    </lineage>
</organism>
<evidence type="ECO:0000313" key="1">
    <source>
        <dbReference type="EMBL" id="GAA4729906.1"/>
    </source>
</evidence>
<accession>A0ABP8YJ41</accession>
<protein>
    <submittedName>
        <fullName evidence="1">Uncharacterized protein</fullName>
    </submittedName>
</protein>
<name>A0ABP8YJ41_9MICO</name>
<dbReference type="Proteomes" id="UP001500956">
    <property type="component" value="Unassembled WGS sequence"/>
</dbReference>
<dbReference type="EMBL" id="BAABID010000009">
    <property type="protein sequence ID" value="GAA4729906.1"/>
    <property type="molecule type" value="Genomic_DNA"/>
</dbReference>
<gene>
    <name evidence="1" type="ORF">GCM10023216_21910</name>
</gene>
<proteinExistence type="predicted"/>
<keyword evidence="2" id="KW-1185">Reference proteome</keyword>
<comment type="caution">
    <text evidence="1">The sequence shown here is derived from an EMBL/GenBank/DDBJ whole genome shotgun (WGS) entry which is preliminary data.</text>
</comment>
<evidence type="ECO:0000313" key="2">
    <source>
        <dbReference type="Proteomes" id="UP001500956"/>
    </source>
</evidence>